<dbReference type="PATRIC" id="fig|1629.5.peg.671"/>
<dbReference type="InterPro" id="IPR012349">
    <property type="entry name" value="Split_barrel_FMN-bd"/>
</dbReference>
<dbReference type="EMBL" id="JQBM01000002">
    <property type="protein sequence ID" value="KRN46394.1"/>
    <property type="molecule type" value="Genomic_DNA"/>
</dbReference>
<reference evidence="3 5" key="2">
    <citation type="submission" date="2018-06" db="EMBL/GenBank/DDBJ databases">
        <authorList>
            <consortium name="Pathogen Informatics"/>
            <person name="Doyle S."/>
        </authorList>
    </citation>
    <scope>NUCLEOTIDE SEQUENCE [LARGE SCALE GENOMIC DNA]</scope>
    <source>
        <strain evidence="3 5">NCTC13645</strain>
    </source>
</reference>
<dbReference type="InterPro" id="IPR055196">
    <property type="entry name" value="Putative_PNPOx_2"/>
</dbReference>
<dbReference type="STRING" id="1629.IV50_GL000666"/>
<evidence type="ECO:0000313" key="5">
    <source>
        <dbReference type="Proteomes" id="UP000254621"/>
    </source>
</evidence>
<gene>
    <name evidence="2" type="ORF">IV50_GL000666</name>
    <name evidence="3" type="ORF">NCTC13645_00415</name>
</gene>
<organism evidence="2 4">
    <name type="scientific">Weissella viridescens</name>
    <name type="common">Lactobacillus viridescens</name>
    <dbReference type="NCBI Taxonomy" id="1629"/>
    <lineage>
        <taxon>Bacteria</taxon>
        <taxon>Bacillati</taxon>
        <taxon>Bacillota</taxon>
        <taxon>Bacilli</taxon>
        <taxon>Lactobacillales</taxon>
        <taxon>Lactobacillaceae</taxon>
        <taxon>Weissella</taxon>
    </lineage>
</organism>
<dbReference type="EMBL" id="UHIV01000001">
    <property type="protein sequence ID" value="SUP52523.1"/>
    <property type="molecule type" value="Genomic_DNA"/>
</dbReference>
<accession>A0A0R2H985</accession>
<evidence type="ECO:0000313" key="3">
    <source>
        <dbReference type="EMBL" id="SUP52523.1"/>
    </source>
</evidence>
<dbReference type="Proteomes" id="UP000254621">
    <property type="component" value="Unassembled WGS sequence"/>
</dbReference>
<sequence length="137" mass="15000">MADFQEYVAEAKQLLVLATAVADQPSVRVVGFGQDPEVPNRFYVVSKPDVAKVAQIQANDKVAFTTMPGAGGKRMSSNKVTAKVSDKTWPEIEPLFADNKGWHSGHPHPEAETILELNFDSVLLDSFVEAPEAIEFK</sequence>
<proteinExistence type="predicted"/>
<evidence type="ECO:0000259" key="1">
    <source>
        <dbReference type="Pfam" id="PF22696"/>
    </source>
</evidence>
<dbReference type="Pfam" id="PF22696">
    <property type="entry name" value="Putative_PNPOx_2"/>
    <property type="match status" value="1"/>
</dbReference>
<dbReference type="Gene3D" id="2.30.110.10">
    <property type="entry name" value="Electron Transport, Fmn-binding Protein, Chain A"/>
    <property type="match status" value="1"/>
</dbReference>
<name>A0A0R2H985_WEIVI</name>
<evidence type="ECO:0000313" key="2">
    <source>
        <dbReference type="EMBL" id="KRN46394.1"/>
    </source>
</evidence>
<dbReference type="Proteomes" id="UP000051992">
    <property type="component" value="Unassembled WGS sequence"/>
</dbReference>
<dbReference type="SUPFAM" id="SSF50475">
    <property type="entry name" value="FMN-binding split barrel"/>
    <property type="match status" value="1"/>
</dbReference>
<keyword evidence="4" id="KW-1185">Reference proteome</keyword>
<dbReference type="AlphaFoldDB" id="A0A0R2H985"/>
<protein>
    <submittedName>
        <fullName evidence="3">Pyridoxamine 5'-phosphate oxidase</fullName>
    </submittedName>
</protein>
<dbReference type="RefSeq" id="WP_057745037.1">
    <property type="nucleotide sequence ID" value="NZ_BJLU01000004.1"/>
</dbReference>
<feature type="domain" description="Pyridoxamine 5'-phosphate oxidase-like" evidence="1">
    <location>
        <begin position="11"/>
        <end position="96"/>
    </location>
</feature>
<dbReference type="OrthoDB" id="2146751at2"/>
<reference evidence="2 4" key="1">
    <citation type="journal article" date="2015" name="Genome Announc.">
        <title>Expanding the biotechnology potential of lactobacilli through comparative genomics of 213 strains and associated genera.</title>
        <authorList>
            <person name="Sun Z."/>
            <person name="Harris H.M."/>
            <person name="McCann A."/>
            <person name="Guo C."/>
            <person name="Argimon S."/>
            <person name="Zhang W."/>
            <person name="Yang X."/>
            <person name="Jeffery I.B."/>
            <person name="Cooney J.C."/>
            <person name="Kagawa T.F."/>
            <person name="Liu W."/>
            <person name="Song Y."/>
            <person name="Salvetti E."/>
            <person name="Wrobel A."/>
            <person name="Rasinkangas P."/>
            <person name="Parkhill J."/>
            <person name="Rea M.C."/>
            <person name="O'Sullivan O."/>
            <person name="Ritari J."/>
            <person name="Douillard F.P."/>
            <person name="Paul Ross R."/>
            <person name="Yang R."/>
            <person name="Briner A.E."/>
            <person name="Felis G.E."/>
            <person name="de Vos W.M."/>
            <person name="Barrangou R."/>
            <person name="Klaenhammer T.R."/>
            <person name="Caufield P.W."/>
            <person name="Cui Y."/>
            <person name="Zhang H."/>
            <person name="O'Toole P.W."/>
        </authorList>
    </citation>
    <scope>NUCLEOTIDE SEQUENCE [LARGE SCALE GENOMIC DNA]</scope>
    <source>
        <strain evidence="2 4">DSM 20410</strain>
    </source>
</reference>
<evidence type="ECO:0000313" key="4">
    <source>
        <dbReference type="Proteomes" id="UP000051992"/>
    </source>
</evidence>